<dbReference type="SUPFAM" id="SSF51556">
    <property type="entry name" value="Metallo-dependent hydrolases"/>
    <property type="match status" value="1"/>
</dbReference>
<evidence type="ECO:0000313" key="2">
    <source>
        <dbReference type="EMBL" id="SDQ20675.1"/>
    </source>
</evidence>
<name>A0A1H0YZQ1_9BACI</name>
<dbReference type="CDD" id="cd01300">
    <property type="entry name" value="YtcJ_like"/>
    <property type="match status" value="1"/>
</dbReference>
<dbReference type="InterPro" id="IPR013108">
    <property type="entry name" value="Amidohydro_3"/>
</dbReference>
<dbReference type="SUPFAM" id="SSF51338">
    <property type="entry name" value="Composite domain of metallo-dependent hydrolases"/>
    <property type="match status" value="1"/>
</dbReference>
<dbReference type="STRING" id="553311.SAMN05216231_0943"/>
<keyword evidence="3" id="KW-1185">Reference proteome</keyword>
<gene>
    <name evidence="2" type="ORF">SAMN05216231_0943</name>
</gene>
<sequence length="545" mass="61410">MSYDKVIYNGNILTLEDSRAANAVGVSDGKIAKIWFDYLETETKANQWIDLDGRTLIPGFIDTHNHLFMFSQQKQQLNCSTPPNKTVNDILSIVKMEIKGKPDGQWIVGAGYDNTKLAENRHITRKDLDEVSPDHPVFIRHISGHLAIVNSKALEYCEVSEAIENPSGGHFGRDADGKLDGVLYELPVLERVMHRMPQATTDELVDQLEAAARDYLKVGITTSTDAAVGLDLGFEEYKAHMEAVRTRKNPLYMRYMIMHHLFDDGEFMGFDAEEMGQRIDKDTNGRGKLDSVKLFQDGSIQGRTAALRDGYYGDEYFNGELIHSQETLNALYQRFHKEGFRITTHGNGDLAIASIIEGYSKALDLQPKENHLHRIEHLQTAREQDLERMARYDIAASVFINHVYYWGDDHRDIFLGPDRGAKIDPLASVSDHGILYTLHSDCPITPISPLFSIWAAVNRLTKDGYVLGEDEKISVLEGLKSMTIYGAKLNGTEDVNGSIKEGKRADFAILDRNLLELDPVEIKDVVIESTMIDGEVVFQRDQENK</sequence>
<evidence type="ECO:0000313" key="3">
    <source>
        <dbReference type="Proteomes" id="UP000199444"/>
    </source>
</evidence>
<feature type="domain" description="Amidohydrolase 3" evidence="1">
    <location>
        <begin position="48"/>
        <end position="538"/>
    </location>
</feature>
<dbReference type="PANTHER" id="PTHR22642:SF2">
    <property type="entry name" value="PROTEIN LONG AFTER FAR-RED 3"/>
    <property type="match status" value="1"/>
</dbReference>
<dbReference type="InterPro" id="IPR033932">
    <property type="entry name" value="YtcJ-like"/>
</dbReference>
<accession>A0A1H0YZQ1</accession>
<dbReference type="EMBL" id="FNKD01000001">
    <property type="protein sequence ID" value="SDQ20675.1"/>
    <property type="molecule type" value="Genomic_DNA"/>
</dbReference>
<dbReference type="Gene3D" id="2.30.40.10">
    <property type="entry name" value="Urease, subunit C, domain 1"/>
    <property type="match status" value="1"/>
</dbReference>
<dbReference type="AlphaFoldDB" id="A0A1H0YZQ1"/>
<dbReference type="InterPro" id="IPR032466">
    <property type="entry name" value="Metal_Hydrolase"/>
</dbReference>
<evidence type="ECO:0000259" key="1">
    <source>
        <dbReference type="Pfam" id="PF07969"/>
    </source>
</evidence>
<dbReference type="InterPro" id="IPR011059">
    <property type="entry name" value="Metal-dep_hydrolase_composite"/>
</dbReference>
<dbReference type="RefSeq" id="WP_092491780.1">
    <property type="nucleotide sequence ID" value="NZ_FNKD01000001.1"/>
</dbReference>
<dbReference type="Gene3D" id="3.20.20.140">
    <property type="entry name" value="Metal-dependent hydrolases"/>
    <property type="match status" value="1"/>
</dbReference>
<organism evidence="2 3">
    <name type="scientific">Virgibacillus salinus</name>
    <dbReference type="NCBI Taxonomy" id="553311"/>
    <lineage>
        <taxon>Bacteria</taxon>
        <taxon>Bacillati</taxon>
        <taxon>Bacillota</taxon>
        <taxon>Bacilli</taxon>
        <taxon>Bacillales</taxon>
        <taxon>Bacillaceae</taxon>
        <taxon>Virgibacillus</taxon>
    </lineage>
</organism>
<dbReference type="Pfam" id="PF07969">
    <property type="entry name" value="Amidohydro_3"/>
    <property type="match status" value="1"/>
</dbReference>
<dbReference type="Proteomes" id="UP000199444">
    <property type="component" value="Unassembled WGS sequence"/>
</dbReference>
<reference evidence="2 3" key="1">
    <citation type="submission" date="2016-10" db="EMBL/GenBank/DDBJ databases">
        <authorList>
            <person name="de Groot N.N."/>
        </authorList>
    </citation>
    <scope>NUCLEOTIDE SEQUENCE [LARGE SCALE GENOMIC DNA]</scope>
    <source>
        <strain evidence="2 3">CGMCC 1.10449</strain>
    </source>
</reference>
<protein>
    <recommendedName>
        <fullName evidence="1">Amidohydrolase 3 domain-containing protein</fullName>
    </recommendedName>
</protein>
<dbReference type="GO" id="GO:0016810">
    <property type="term" value="F:hydrolase activity, acting on carbon-nitrogen (but not peptide) bonds"/>
    <property type="evidence" value="ECO:0007669"/>
    <property type="project" value="InterPro"/>
</dbReference>
<dbReference type="Gene3D" id="3.10.310.70">
    <property type="match status" value="1"/>
</dbReference>
<dbReference type="PANTHER" id="PTHR22642">
    <property type="entry name" value="IMIDAZOLONEPROPIONASE"/>
    <property type="match status" value="1"/>
</dbReference>
<proteinExistence type="predicted"/>